<reference evidence="1 2" key="1">
    <citation type="submission" date="2018-04" db="EMBL/GenBank/DDBJ databases">
        <title>Genomic Encyclopedia of Archaeal and Bacterial Type Strains, Phase II (KMG-II): from individual species to whole genera.</title>
        <authorList>
            <person name="Goeker M."/>
        </authorList>
    </citation>
    <scope>NUCLEOTIDE SEQUENCE [LARGE SCALE GENOMIC DNA]</scope>
    <source>
        <strain evidence="1 2">DSM 25521</strain>
    </source>
</reference>
<dbReference type="CDD" id="cd07525">
    <property type="entry name" value="HAD_like"/>
    <property type="match status" value="1"/>
</dbReference>
<dbReference type="GO" id="GO:0005737">
    <property type="term" value="C:cytoplasm"/>
    <property type="evidence" value="ECO:0007669"/>
    <property type="project" value="TreeGrafter"/>
</dbReference>
<evidence type="ECO:0000313" key="2">
    <source>
        <dbReference type="Proteomes" id="UP000241808"/>
    </source>
</evidence>
<organism evidence="1 2">
    <name type="scientific">Phreatobacter oligotrophus</name>
    <dbReference type="NCBI Taxonomy" id="1122261"/>
    <lineage>
        <taxon>Bacteria</taxon>
        <taxon>Pseudomonadati</taxon>
        <taxon>Pseudomonadota</taxon>
        <taxon>Alphaproteobacteria</taxon>
        <taxon>Hyphomicrobiales</taxon>
        <taxon>Phreatobacteraceae</taxon>
        <taxon>Phreatobacter</taxon>
    </lineage>
</organism>
<dbReference type="Gene3D" id="3.40.50.1000">
    <property type="entry name" value="HAD superfamily/HAD-like"/>
    <property type="match status" value="2"/>
</dbReference>
<dbReference type="InterPro" id="IPR006357">
    <property type="entry name" value="HAD-SF_hydro_IIA"/>
</dbReference>
<name>A0A2T4ZGV9_9HYPH</name>
<dbReference type="Pfam" id="PF13242">
    <property type="entry name" value="Hydrolase_like"/>
    <property type="match status" value="1"/>
</dbReference>
<dbReference type="InterPro" id="IPR006356">
    <property type="entry name" value="HAD-SF_hydro_IIA_hyp3"/>
</dbReference>
<dbReference type="PANTHER" id="PTHR19288">
    <property type="entry name" value="4-NITROPHENYLPHOSPHATASE-RELATED"/>
    <property type="match status" value="1"/>
</dbReference>
<dbReference type="NCBIfam" id="TIGR01459">
    <property type="entry name" value="HAD-SF-IIA-hyp4"/>
    <property type="match status" value="1"/>
</dbReference>
<dbReference type="Pfam" id="PF13344">
    <property type="entry name" value="Hydrolase_6"/>
    <property type="match status" value="1"/>
</dbReference>
<dbReference type="InterPro" id="IPR023214">
    <property type="entry name" value="HAD_sf"/>
</dbReference>
<gene>
    <name evidence="1" type="ORF">C8P69_102539</name>
</gene>
<comment type="caution">
    <text evidence="1">The sequence shown here is derived from an EMBL/GenBank/DDBJ whole genome shotgun (WGS) entry which is preliminary data.</text>
</comment>
<dbReference type="PANTHER" id="PTHR19288:SF90">
    <property type="entry name" value="OS08G0542600 PROTEIN"/>
    <property type="match status" value="1"/>
</dbReference>
<dbReference type="AlphaFoldDB" id="A0A2T4ZGV9"/>
<keyword evidence="2" id="KW-1185">Reference proteome</keyword>
<dbReference type="GO" id="GO:0016791">
    <property type="term" value="F:phosphatase activity"/>
    <property type="evidence" value="ECO:0007669"/>
    <property type="project" value="TreeGrafter"/>
</dbReference>
<protein>
    <submittedName>
        <fullName evidence="1">HAD superfamily hydrolase (TIGR01459 family)</fullName>
    </submittedName>
</protein>
<dbReference type="SUPFAM" id="SSF56784">
    <property type="entry name" value="HAD-like"/>
    <property type="match status" value="1"/>
</dbReference>
<dbReference type="InterPro" id="IPR036412">
    <property type="entry name" value="HAD-like_sf"/>
</dbReference>
<dbReference type="NCBIfam" id="TIGR01460">
    <property type="entry name" value="HAD-SF-IIA"/>
    <property type="match status" value="1"/>
</dbReference>
<evidence type="ECO:0000313" key="1">
    <source>
        <dbReference type="EMBL" id="PTM61152.1"/>
    </source>
</evidence>
<dbReference type="RefSeq" id="WP_108175099.1">
    <property type="nucleotide sequence ID" value="NZ_PZZL01000002.1"/>
</dbReference>
<dbReference type="Proteomes" id="UP000241808">
    <property type="component" value="Unassembled WGS sequence"/>
</dbReference>
<dbReference type="EMBL" id="PZZL01000002">
    <property type="protein sequence ID" value="PTM61152.1"/>
    <property type="molecule type" value="Genomic_DNA"/>
</dbReference>
<sequence length="293" mass="31974">MNANAPAALPPVIDGLSAIAGDYDLVFSDVWGVLHNGMRAHPGACDALVRIRQRGVPVILITNAPRQAPVVVGQLDRLGVPRAAYDAIVTSGDVSRTYMRTRPGEPVHHVGPQRDLVVFEGIDTRLVPIEEAAYVVCTGLVDDRTETPDDYQERLERMKARDLFFLCGNPDKVVEVGHDLIFCAGAIGDRYQSMGGDVLYAGKPYEPAYEACWDYAERILGKRPDPSRVLCIGDAMRTDVAGAVRMGYDCLFLAEGIHAEVLLGSDGLKRDGLAALIGETGQHPRHVMRKLVW</sequence>
<accession>A0A2T4ZGV9</accession>
<keyword evidence="1" id="KW-0378">Hydrolase</keyword>
<dbReference type="OrthoDB" id="9791073at2"/>
<proteinExistence type="predicted"/>